<dbReference type="CDD" id="cd01131">
    <property type="entry name" value="PilT"/>
    <property type="match status" value="1"/>
</dbReference>
<dbReference type="Gene3D" id="3.40.50.300">
    <property type="entry name" value="P-loop containing nucleotide triphosphate hydrolases"/>
    <property type="match status" value="1"/>
</dbReference>
<evidence type="ECO:0000259" key="2">
    <source>
        <dbReference type="Pfam" id="PF00437"/>
    </source>
</evidence>
<sequence>MLDALLKYVSDEKGSDLHLKVGSRPIMRRNTKLFYIGNTNTVTDEEMNKVLDALLSEYGREQLEEKFSFDLSYEIEDESRFRVNISRDGKSYLLVARVIPCDIPPMESLRLPHLLKKIVDMRDGIVLVTGATGNGKSTTVASMLNYLNKSLNKRIYTLEDPIEYRFKDEKSIVSQRELGKDIVSFDSALKYVLRQDPDIIFVGEMRDKETIKAAIRAAETGHLVISTIHTRNTSQTIDRIVDMFPKEEQGQVRVELAHLLQMIMSQQLMPSDKAKGMALAYELLICTPAVSNLIREGKTHQIQSILETGGKYGMKTFEASLDDLYKSGYISKEEMTMRINAQAIYRENE</sequence>
<dbReference type="InterPro" id="IPR006321">
    <property type="entry name" value="PilT/PilU"/>
</dbReference>
<dbReference type="SUPFAM" id="SSF52540">
    <property type="entry name" value="P-loop containing nucleoside triphosphate hydrolases"/>
    <property type="match status" value="1"/>
</dbReference>
<dbReference type="Gene3D" id="3.30.450.90">
    <property type="match status" value="1"/>
</dbReference>
<keyword evidence="4" id="KW-1185">Reference proteome</keyword>
<dbReference type="EMBL" id="BSDY01000022">
    <property type="protein sequence ID" value="GLI57670.1"/>
    <property type="molecule type" value="Genomic_DNA"/>
</dbReference>
<evidence type="ECO:0000313" key="3">
    <source>
        <dbReference type="EMBL" id="GLI57670.1"/>
    </source>
</evidence>
<comment type="similarity">
    <text evidence="1">Belongs to the GSP E family.</text>
</comment>
<dbReference type="Proteomes" id="UP001144471">
    <property type="component" value="Unassembled WGS sequence"/>
</dbReference>
<dbReference type="InterPro" id="IPR027417">
    <property type="entry name" value="P-loop_NTPase"/>
</dbReference>
<gene>
    <name evidence="3" type="ORF">PM10SUCC1_31840</name>
</gene>
<reference evidence="3" key="1">
    <citation type="submission" date="2022-12" db="EMBL/GenBank/DDBJ databases">
        <title>Reference genome sequencing for broad-spectrum identification of bacterial and archaeal isolates by mass spectrometry.</title>
        <authorList>
            <person name="Sekiguchi Y."/>
            <person name="Tourlousse D.M."/>
        </authorList>
    </citation>
    <scope>NUCLEOTIDE SEQUENCE</scope>
    <source>
        <strain evidence="3">10succ1</strain>
    </source>
</reference>
<accession>A0A9W6GP08</accession>
<dbReference type="GO" id="GO:0016887">
    <property type="term" value="F:ATP hydrolysis activity"/>
    <property type="evidence" value="ECO:0007669"/>
    <property type="project" value="InterPro"/>
</dbReference>
<name>A0A9W6GP08_9FUSO</name>
<evidence type="ECO:0000313" key="4">
    <source>
        <dbReference type="Proteomes" id="UP001144471"/>
    </source>
</evidence>
<dbReference type="AlphaFoldDB" id="A0A9W6GP08"/>
<dbReference type="PANTHER" id="PTHR30486">
    <property type="entry name" value="TWITCHING MOTILITY PROTEIN PILT"/>
    <property type="match status" value="1"/>
</dbReference>
<comment type="caution">
    <text evidence="3">The sequence shown here is derived from an EMBL/GenBank/DDBJ whole genome shotgun (WGS) entry which is preliminary data.</text>
</comment>
<dbReference type="InterPro" id="IPR001482">
    <property type="entry name" value="T2SS/T4SS_dom"/>
</dbReference>
<dbReference type="PANTHER" id="PTHR30486:SF16">
    <property type="entry name" value="TWITCHING MOTILITY PROTEIN PILT"/>
    <property type="match status" value="1"/>
</dbReference>
<feature type="domain" description="Bacterial type II secretion system protein E" evidence="2">
    <location>
        <begin position="115"/>
        <end position="270"/>
    </location>
</feature>
<dbReference type="InterPro" id="IPR050921">
    <property type="entry name" value="T4SS_GSP_E_ATPase"/>
</dbReference>
<evidence type="ECO:0000256" key="1">
    <source>
        <dbReference type="ARBA" id="ARBA00006611"/>
    </source>
</evidence>
<dbReference type="GO" id="GO:0005524">
    <property type="term" value="F:ATP binding"/>
    <property type="evidence" value="ECO:0007669"/>
    <property type="project" value="InterPro"/>
</dbReference>
<dbReference type="NCBIfam" id="TIGR01420">
    <property type="entry name" value="pilT_fam"/>
    <property type="match status" value="1"/>
</dbReference>
<protein>
    <submittedName>
        <fullName evidence="3">Twitching motility protein PilT</fullName>
    </submittedName>
</protein>
<dbReference type="Pfam" id="PF00437">
    <property type="entry name" value="T2SSE"/>
    <property type="match status" value="1"/>
</dbReference>
<organism evidence="3 4">
    <name type="scientific">Propionigenium maris DSM 9537</name>
    <dbReference type="NCBI Taxonomy" id="1123000"/>
    <lineage>
        <taxon>Bacteria</taxon>
        <taxon>Fusobacteriati</taxon>
        <taxon>Fusobacteriota</taxon>
        <taxon>Fusobacteriia</taxon>
        <taxon>Fusobacteriales</taxon>
        <taxon>Fusobacteriaceae</taxon>
        <taxon>Propionigenium</taxon>
    </lineage>
</organism>
<proteinExistence type="inferred from homology"/>
<dbReference type="RefSeq" id="WP_281837347.1">
    <property type="nucleotide sequence ID" value="NZ_BSDY01000022.1"/>
</dbReference>